<dbReference type="RefSeq" id="WP_153342918.1">
    <property type="nucleotide sequence ID" value="NZ_WEGI01000006.1"/>
</dbReference>
<evidence type="ECO:0000313" key="1">
    <source>
        <dbReference type="EMBL" id="MQY27692.1"/>
    </source>
</evidence>
<gene>
    <name evidence="1" type="ORF">NRB56_32750</name>
</gene>
<dbReference type="EMBL" id="WEGI01000006">
    <property type="protein sequence ID" value="MQY27692.1"/>
    <property type="molecule type" value="Genomic_DNA"/>
</dbReference>
<keyword evidence="2" id="KW-1185">Reference proteome</keyword>
<dbReference type="Proteomes" id="UP000431401">
    <property type="component" value="Unassembled WGS sequence"/>
</dbReference>
<organism evidence="1 2">
    <name type="scientific">Nocardia aurantia</name>
    <dbReference type="NCBI Taxonomy" id="2585199"/>
    <lineage>
        <taxon>Bacteria</taxon>
        <taxon>Bacillati</taxon>
        <taxon>Actinomycetota</taxon>
        <taxon>Actinomycetes</taxon>
        <taxon>Mycobacteriales</taxon>
        <taxon>Nocardiaceae</taxon>
        <taxon>Nocardia</taxon>
    </lineage>
</organism>
<protein>
    <submittedName>
        <fullName evidence="1">Uncharacterized protein</fullName>
    </submittedName>
</protein>
<sequence>MNPALPQTFNLLRRALAGTILATLLGTALLTAAYYATGGWAAAQLDAMDTVRQWQFTISHLVPFPWQ</sequence>
<proteinExistence type="predicted"/>
<evidence type="ECO:0000313" key="2">
    <source>
        <dbReference type="Proteomes" id="UP000431401"/>
    </source>
</evidence>
<reference evidence="1 2" key="1">
    <citation type="submission" date="2019-10" db="EMBL/GenBank/DDBJ databases">
        <title>Nocardia macrotermitis sp. nov. and Nocardia aurantia sp. nov., isolated from the gut of fungus growing-termite Macrotermes natalensis.</title>
        <authorList>
            <person name="Benndorf R."/>
            <person name="Schwitalla J."/>
            <person name="Martin K."/>
            <person name="De Beer W."/>
            <person name="Kaster A.-K."/>
            <person name="Vollmers J."/>
            <person name="Poulsen M."/>
            <person name="Beemelmanns C."/>
        </authorList>
    </citation>
    <scope>NUCLEOTIDE SEQUENCE [LARGE SCALE GENOMIC DNA]</scope>
    <source>
        <strain evidence="1 2">RB56</strain>
    </source>
</reference>
<comment type="caution">
    <text evidence="1">The sequence shown here is derived from an EMBL/GenBank/DDBJ whole genome shotgun (WGS) entry which is preliminary data.</text>
</comment>
<dbReference type="AlphaFoldDB" id="A0A7K0DQQ5"/>
<name>A0A7K0DQQ5_9NOCA</name>
<accession>A0A7K0DQQ5</accession>